<keyword evidence="1" id="KW-0472">Membrane</keyword>
<feature type="transmembrane region" description="Helical" evidence="1">
    <location>
        <begin position="30"/>
        <end position="51"/>
    </location>
</feature>
<keyword evidence="1" id="KW-0812">Transmembrane</keyword>
<dbReference type="PANTHER" id="PTHR31302">
    <property type="entry name" value="TRANSMEMBRANE PROTEIN WITH METALLOPHOSPHOESTERASE DOMAIN-RELATED"/>
    <property type="match status" value="1"/>
</dbReference>
<feature type="transmembrane region" description="Helical" evidence="1">
    <location>
        <begin position="63"/>
        <end position="85"/>
    </location>
</feature>
<evidence type="ECO:0000259" key="2">
    <source>
        <dbReference type="Pfam" id="PF00149"/>
    </source>
</evidence>
<dbReference type="Gene3D" id="3.60.21.10">
    <property type="match status" value="1"/>
</dbReference>
<gene>
    <name evidence="3" type="ORF">DDIC_10095</name>
</gene>
<feature type="domain" description="Calcineurin-like phosphoesterase" evidence="2">
    <location>
        <begin position="154"/>
        <end position="323"/>
    </location>
</feature>
<dbReference type="SUPFAM" id="SSF56300">
    <property type="entry name" value="Metallo-dependent phosphatases"/>
    <property type="match status" value="1"/>
</dbReference>
<organism evidence="3 4">
    <name type="scientific">Desulfovibrio desulfuricans</name>
    <dbReference type="NCBI Taxonomy" id="876"/>
    <lineage>
        <taxon>Bacteria</taxon>
        <taxon>Pseudomonadati</taxon>
        <taxon>Thermodesulfobacteriota</taxon>
        <taxon>Desulfovibrionia</taxon>
        <taxon>Desulfovibrionales</taxon>
        <taxon>Desulfovibrionaceae</taxon>
        <taxon>Desulfovibrio</taxon>
    </lineage>
</organism>
<dbReference type="RefSeq" id="WP_136400316.1">
    <property type="nucleotide sequence ID" value="NZ_CP036295.1"/>
</dbReference>
<evidence type="ECO:0000313" key="3">
    <source>
        <dbReference type="EMBL" id="QCC86213.1"/>
    </source>
</evidence>
<feature type="transmembrane region" description="Helical" evidence="1">
    <location>
        <begin position="5"/>
        <end position="24"/>
    </location>
</feature>
<dbReference type="GO" id="GO:0016787">
    <property type="term" value="F:hydrolase activity"/>
    <property type="evidence" value="ECO:0007669"/>
    <property type="project" value="InterPro"/>
</dbReference>
<dbReference type="AlphaFoldDB" id="A0A4P7UIK7"/>
<evidence type="ECO:0000256" key="1">
    <source>
        <dbReference type="SAM" id="Phobius"/>
    </source>
</evidence>
<dbReference type="InterPro" id="IPR004843">
    <property type="entry name" value="Calcineurin-like_PHP"/>
</dbReference>
<dbReference type="Pfam" id="PF00149">
    <property type="entry name" value="Metallophos"/>
    <property type="match status" value="1"/>
</dbReference>
<dbReference type="PANTHER" id="PTHR31302:SF0">
    <property type="entry name" value="TRANSMEMBRANE PROTEIN WITH METALLOPHOSPHOESTERASE DOMAIN"/>
    <property type="match status" value="1"/>
</dbReference>
<evidence type="ECO:0000313" key="4">
    <source>
        <dbReference type="Proteomes" id="UP000297065"/>
    </source>
</evidence>
<feature type="transmembrane region" description="Helical" evidence="1">
    <location>
        <begin position="105"/>
        <end position="131"/>
    </location>
</feature>
<name>A0A4P7UIK7_DESDE</name>
<dbReference type="InterPro" id="IPR029052">
    <property type="entry name" value="Metallo-depent_PP-like"/>
</dbReference>
<keyword evidence="1" id="KW-1133">Transmembrane helix</keyword>
<dbReference type="EMBL" id="CP036295">
    <property type="protein sequence ID" value="QCC86213.1"/>
    <property type="molecule type" value="Genomic_DNA"/>
</dbReference>
<proteinExistence type="predicted"/>
<dbReference type="InterPro" id="IPR051158">
    <property type="entry name" value="Metallophosphoesterase_sf"/>
</dbReference>
<dbReference type="OrthoDB" id="9780884at2"/>
<protein>
    <recommendedName>
        <fullName evidence="2">Calcineurin-like phosphoesterase domain-containing protein</fullName>
    </recommendedName>
</protein>
<sequence>MFRFFLVTGIGLAIINGWISWWLWRALSGAGWLRFVLCALVLVLGAAFPLLYKGHGATLAHVWLLRAGAFWMGVAFYAFVLALLADVWGLGARIFGCAPPMAPRWGAVLLVLGLPVLLGAASWFNAAFPALRQYDITVRMQAPVPDALTRKPLRLGIVTDMHLGRLITAGRLARAMQLLAPEQPDAIFYVGDIIDDHIKLDAQAIAAALALTQPRLGHWAVPGNHEYISGSIDRSLNFLRSVGMQVLRDQWAVVDDSFILAGRDDLSKPGFTGTQRDSLAEILSDLPQQYRQLPLVVLDHQPAALTEARDAGAVLEFSGHTHYGQLWPFNLVIERKYENPLGLLTKGSFHSIVSAGTGTWGPPLRNTSRAEVLLVTVHFAPMEDRAGATPAP</sequence>
<accession>A0A4P7UIK7</accession>
<reference evidence="3 4" key="1">
    <citation type="submission" date="2019-02" db="EMBL/GenBank/DDBJ databases">
        <title>Complete Genome Sequence of Desulfovibrio desulfuricans IC1, a Sulfonate Utilizing Anaerobe.</title>
        <authorList>
            <person name="Day L.A."/>
            <person name="De Leon K.B."/>
            <person name="Wall J.D."/>
        </authorList>
    </citation>
    <scope>NUCLEOTIDE SEQUENCE [LARGE SCALE GENOMIC DNA]</scope>
    <source>
        <strain evidence="3 4">IC1</strain>
    </source>
</reference>
<dbReference type="Proteomes" id="UP000297065">
    <property type="component" value="Chromosome"/>
</dbReference>